<accession>A0AAV4E338</accession>
<keyword evidence="1" id="KW-0732">Signal</keyword>
<evidence type="ECO:0000259" key="2">
    <source>
        <dbReference type="PROSITE" id="PS50042"/>
    </source>
</evidence>
<sequence length="369" mass="41159">MSTRWVFLVAAGLLQGLHPDIAIEVKTCQAIRSVLNVMREGVKTLMEEGGVDEQEGLLFLKVIESKMKWLKSAPPRFQIPSQRKILAAIPWIDKDMQVVDYIQNVAQRIVFQYNDRIVSVDDPPSGIHVIISGLVRVGRGLLFACIWSLVSGRPSLTDSHKTLLQVVSPISPQSKTTMQTLDYLSTGNVVGEISELTRRPRMATLICETTVKTLYMSTENLETMFLYFSDLDPPLKSRLWQVCAIRVAANVLSKISSYVNVPREMLLSRLEDLQVRHVTTPTVDITREMTDVVLITGEAIDQKNGDIYIAPCFIPSRVKSLRFPNLNAPRAVNPTLCYTLGDTGLGPHPSRLQTVSIMDTSMGSSDKNM</sequence>
<dbReference type="InterPro" id="IPR018490">
    <property type="entry name" value="cNMP-bd_dom_sf"/>
</dbReference>
<evidence type="ECO:0000313" key="4">
    <source>
        <dbReference type="Proteomes" id="UP000735302"/>
    </source>
</evidence>
<gene>
    <name evidence="3" type="ORF">PoB_007712000</name>
</gene>
<reference evidence="3 4" key="1">
    <citation type="journal article" date="2021" name="Elife">
        <title>Chloroplast acquisition without the gene transfer in kleptoplastic sea slugs, Plakobranchus ocellatus.</title>
        <authorList>
            <person name="Maeda T."/>
            <person name="Takahashi S."/>
            <person name="Yoshida T."/>
            <person name="Shimamura S."/>
            <person name="Takaki Y."/>
            <person name="Nagai Y."/>
            <person name="Toyoda A."/>
            <person name="Suzuki Y."/>
            <person name="Arimoto A."/>
            <person name="Ishii H."/>
            <person name="Satoh N."/>
            <person name="Nishiyama T."/>
            <person name="Hasebe M."/>
            <person name="Maruyama T."/>
            <person name="Minagawa J."/>
            <person name="Obokata J."/>
            <person name="Shigenobu S."/>
        </authorList>
    </citation>
    <scope>NUCLEOTIDE SEQUENCE [LARGE SCALE GENOMIC DNA]</scope>
</reference>
<dbReference type="SUPFAM" id="SSF51206">
    <property type="entry name" value="cAMP-binding domain-like"/>
    <property type="match status" value="1"/>
</dbReference>
<feature type="chain" id="PRO_5043909984" evidence="1">
    <location>
        <begin position="23"/>
        <end position="369"/>
    </location>
</feature>
<name>A0AAV4E338_9GAST</name>
<dbReference type="Proteomes" id="UP000735302">
    <property type="component" value="Unassembled WGS sequence"/>
</dbReference>
<dbReference type="InterPro" id="IPR014710">
    <property type="entry name" value="RmlC-like_jellyroll"/>
</dbReference>
<organism evidence="3 4">
    <name type="scientific">Plakobranchus ocellatus</name>
    <dbReference type="NCBI Taxonomy" id="259542"/>
    <lineage>
        <taxon>Eukaryota</taxon>
        <taxon>Metazoa</taxon>
        <taxon>Spiralia</taxon>
        <taxon>Lophotrochozoa</taxon>
        <taxon>Mollusca</taxon>
        <taxon>Gastropoda</taxon>
        <taxon>Heterobranchia</taxon>
        <taxon>Euthyneura</taxon>
        <taxon>Panpulmonata</taxon>
        <taxon>Sacoglossa</taxon>
        <taxon>Placobranchoidea</taxon>
        <taxon>Plakobranchidae</taxon>
        <taxon>Plakobranchus</taxon>
    </lineage>
</organism>
<keyword evidence="4" id="KW-1185">Reference proteome</keyword>
<evidence type="ECO:0000256" key="1">
    <source>
        <dbReference type="SAM" id="SignalP"/>
    </source>
</evidence>
<evidence type="ECO:0000313" key="3">
    <source>
        <dbReference type="EMBL" id="GFO50615.1"/>
    </source>
</evidence>
<dbReference type="AlphaFoldDB" id="A0AAV4E338"/>
<dbReference type="EMBL" id="BLXT01008617">
    <property type="protein sequence ID" value="GFO50615.1"/>
    <property type="molecule type" value="Genomic_DNA"/>
</dbReference>
<feature type="domain" description="Cyclic nucleotide-binding" evidence="2">
    <location>
        <begin position="181"/>
        <end position="225"/>
    </location>
</feature>
<dbReference type="PROSITE" id="PS50042">
    <property type="entry name" value="CNMP_BINDING_3"/>
    <property type="match status" value="1"/>
</dbReference>
<dbReference type="InterPro" id="IPR000595">
    <property type="entry name" value="cNMP-bd_dom"/>
</dbReference>
<proteinExistence type="predicted"/>
<feature type="signal peptide" evidence="1">
    <location>
        <begin position="1"/>
        <end position="22"/>
    </location>
</feature>
<dbReference type="Gene3D" id="2.60.120.10">
    <property type="entry name" value="Jelly Rolls"/>
    <property type="match status" value="1"/>
</dbReference>
<protein>
    <submittedName>
        <fullName evidence="3">Sodium/hydrogen exchanger 10</fullName>
    </submittedName>
</protein>
<comment type="caution">
    <text evidence="3">The sequence shown here is derived from an EMBL/GenBank/DDBJ whole genome shotgun (WGS) entry which is preliminary data.</text>
</comment>